<dbReference type="InterPro" id="IPR003655">
    <property type="entry name" value="aKRAB"/>
</dbReference>
<feature type="domain" description="KRAB" evidence="1">
    <location>
        <begin position="6"/>
        <end position="77"/>
    </location>
</feature>
<evidence type="ECO:0000259" key="1">
    <source>
        <dbReference type="PROSITE" id="PS50805"/>
    </source>
</evidence>
<dbReference type="Proteomes" id="UP000050525">
    <property type="component" value="Unassembled WGS sequence"/>
</dbReference>
<feature type="domain" description="KRAB-related" evidence="2">
    <location>
        <begin position="3"/>
        <end position="67"/>
    </location>
</feature>
<dbReference type="InterPro" id="IPR001909">
    <property type="entry name" value="KRAB"/>
</dbReference>
<comment type="caution">
    <text evidence="3">The sequence shown here is derived from an EMBL/GenBank/DDBJ whole genome shotgun (WGS) entry which is preliminary data.</text>
</comment>
<dbReference type="EMBL" id="AKHW03005169">
    <property type="protein sequence ID" value="KYO27519.1"/>
    <property type="molecule type" value="Genomic_DNA"/>
</dbReference>
<evidence type="ECO:0000259" key="2">
    <source>
        <dbReference type="PROSITE" id="PS50806"/>
    </source>
</evidence>
<accession>A0A151MSR8</accession>
<protein>
    <submittedName>
        <fullName evidence="3">Uncharacterized protein</fullName>
    </submittedName>
</protein>
<dbReference type="InterPro" id="IPR036051">
    <property type="entry name" value="KRAB_dom_sf"/>
</dbReference>
<dbReference type="PANTHER" id="PTHR23232:SF118">
    <property type="entry name" value="ZINC FINGER PROTEIN 746"/>
    <property type="match status" value="1"/>
</dbReference>
<dbReference type="PROSITE" id="PS50806">
    <property type="entry name" value="KRAB_RELATED"/>
    <property type="match status" value="1"/>
</dbReference>
<reference evidence="3 4" key="1">
    <citation type="journal article" date="2012" name="Genome Biol.">
        <title>Sequencing three crocodilian genomes to illuminate the evolution of archosaurs and amniotes.</title>
        <authorList>
            <person name="St John J.A."/>
            <person name="Braun E.L."/>
            <person name="Isberg S.R."/>
            <person name="Miles L.G."/>
            <person name="Chong A.Y."/>
            <person name="Gongora J."/>
            <person name="Dalzell P."/>
            <person name="Moran C."/>
            <person name="Bed'hom B."/>
            <person name="Abzhanov A."/>
            <person name="Burgess S.C."/>
            <person name="Cooksey A.M."/>
            <person name="Castoe T.A."/>
            <person name="Crawford N.G."/>
            <person name="Densmore L.D."/>
            <person name="Drew J.C."/>
            <person name="Edwards S.V."/>
            <person name="Faircloth B.C."/>
            <person name="Fujita M.K."/>
            <person name="Greenwold M.J."/>
            <person name="Hoffmann F.G."/>
            <person name="Howard J.M."/>
            <person name="Iguchi T."/>
            <person name="Janes D.E."/>
            <person name="Khan S.Y."/>
            <person name="Kohno S."/>
            <person name="de Koning A.J."/>
            <person name="Lance S.L."/>
            <person name="McCarthy F.M."/>
            <person name="McCormack J.E."/>
            <person name="Merchant M.E."/>
            <person name="Peterson D.G."/>
            <person name="Pollock D.D."/>
            <person name="Pourmand N."/>
            <person name="Raney B.J."/>
            <person name="Roessler K.A."/>
            <person name="Sanford J.R."/>
            <person name="Sawyer R.H."/>
            <person name="Schmidt C.J."/>
            <person name="Triplett E.W."/>
            <person name="Tuberville T.D."/>
            <person name="Venegas-Anaya M."/>
            <person name="Howard J.T."/>
            <person name="Jarvis E.D."/>
            <person name="Guillette L.J.Jr."/>
            <person name="Glenn T.C."/>
            <person name="Green R.E."/>
            <person name="Ray D.A."/>
        </authorList>
    </citation>
    <scope>NUCLEOTIDE SEQUENCE [LARGE SCALE GENOMIC DNA]</scope>
    <source>
        <strain evidence="3">KSC_2009_1</strain>
    </source>
</reference>
<dbReference type="Pfam" id="PF01352">
    <property type="entry name" value="KRAB"/>
    <property type="match status" value="1"/>
</dbReference>
<gene>
    <name evidence="3" type="ORF">Y1Q_0003672</name>
</gene>
<dbReference type="GO" id="GO:0006355">
    <property type="term" value="P:regulation of DNA-templated transcription"/>
    <property type="evidence" value="ECO:0007669"/>
    <property type="project" value="InterPro"/>
</dbReference>
<evidence type="ECO:0000313" key="3">
    <source>
        <dbReference type="EMBL" id="KYO27519.1"/>
    </source>
</evidence>
<proteinExistence type="predicted"/>
<name>A0A151MSR8_ALLMI</name>
<dbReference type="Gene3D" id="6.10.140.140">
    <property type="match status" value="1"/>
</dbReference>
<evidence type="ECO:0000313" key="4">
    <source>
        <dbReference type="Proteomes" id="UP000050525"/>
    </source>
</evidence>
<keyword evidence="4" id="KW-1185">Reference proteome</keyword>
<organism evidence="3 4">
    <name type="scientific">Alligator mississippiensis</name>
    <name type="common">American alligator</name>
    <dbReference type="NCBI Taxonomy" id="8496"/>
    <lineage>
        <taxon>Eukaryota</taxon>
        <taxon>Metazoa</taxon>
        <taxon>Chordata</taxon>
        <taxon>Craniata</taxon>
        <taxon>Vertebrata</taxon>
        <taxon>Euteleostomi</taxon>
        <taxon>Archelosauria</taxon>
        <taxon>Archosauria</taxon>
        <taxon>Crocodylia</taxon>
        <taxon>Alligatoridae</taxon>
        <taxon>Alligatorinae</taxon>
        <taxon>Alligator</taxon>
    </lineage>
</organism>
<dbReference type="InterPro" id="IPR050169">
    <property type="entry name" value="Krueppel_C2H2_ZnF"/>
</dbReference>
<dbReference type="PROSITE" id="PS50805">
    <property type="entry name" value="KRAB"/>
    <property type="match status" value="1"/>
</dbReference>
<sequence>MAQTPVTFDDIAVYFSEEEWEELAQWQKELYQDVMRDNYEALVALGHVATRPDIVLLIEHGEKPCVKGPEDSGKRGIFNNDYFSDAEITRKETYPGESLSGQEMPRLLAVEPRACTFQSSDRGLVCGAHFYTENQQGNLTESRRHVPVTPWENEFTEACWFHSTIEATLIH</sequence>
<dbReference type="CDD" id="cd07765">
    <property type="entry name" value="KRAB_A-box"/>
    <property type="match status" value="1"/>
</dbReference>
<dbReference type="SMART" id="SM00349">
    <property type="entry name" value="KRAB"/>
    <property type="match status" value="1"/>
</dbReference>
<dbReference type="PANTHER" id="PTHR23232">
    <property type="entry name" value="KRAB DOMAIN C2H2 ZINC FINGER"/>
    <property type="match status" value="1"/>
</dbReference>
<dbReference type="eggNOG" id="KOG1721">
    <property type="taxonomic scope" value="Eukaryota"/>
</dbReference>
<dbReference type="AlphaFoldDB" id="A0A151MSR8"/>
<dbReference type="SUPFAM" id="SSF109640">
    <property type="entry name" value="KRAB domain (Kruppel-associated box)"/>
    <property type="match status" value="1"/>
</dbReference>